<reference evidence="8" key="2">
    <citation type="submission" date="2018-07" db="EMBL/GenBank/DDBJ databases">
        <authorList>
            <consortium name="PulseNet: The National Subtyping Network for Foodborne Disease Surveillance"/>
            <person name="Tarr C.L."/>
            <person name="Trees E."/>
            <person name="Katz L.S."/>
            <person name="Carleton-Romer H.A."/>
            <person name="Stroika S."/>
            <person name="Kucerova Z."/>
            <person name="Roache K.F."/>
            <person name="Sabol A.L."/>
            <person name="Besser J."/>
            <person name="Gerner-Smidt P."/>
        </authorList>
    </citation>
    <scope>NUCLEOTIDE SEQUENCE [LARGE SCALE GENOMIC DNA]</scope>
    <source>
        <strain evidence="8">PNUSAS001689</strain>
    </source>
</reference>
<protein>
    <submittedName>
        <fullName evidence="1">Uncharacterized protein</fullName>
    </submittedName>
</protein>
<reference evidence="12 13" key="4">
    <citation type="journal article" date="2019" name="Environ. Microbiol.">
        <title>Emergence of new variants of antibiotic resistance genomic islands among multidrug-resistant Salmonella enterica in poultry.</title>
        <authorList>
            <person name="Cohen E."/>
            <person name="Davidovich M."/>
            <person name="Rokney A."/>
            <person name="Valinsky L."/>
            <person name="Rahav G."/>
            <person name="Gal-Mor O."/>
        </authorList>
    </citation>
    <scope>NUCLEOTIDE SEQUENCE [LARGE SCALE GENOMIC DNA]</scope>
    <source>
        <strain evidence="12 13">162835</strain>
    </source>
</reference>
<dbReference type="RefSeq" id="WP_031607419.1">
    <property type="nucleotide sequence ID" value="NZ_CALNWF010000001.1"/>
</dbReference>
<dbReference type="EMBL" id="AAKNDG010000003">
    <property type="protein sequence ID" value="ECT5522314.1"/>
    <property type="molecule type" value="Genomic_DNA"/>
</dbReference>
<reference evidence="10" key="5">
    <citation type="submission" date="2019-01" db="EMBL/GenBank/DDBJ databases">
        <authorList>
            <consortium name="NCBI Pathogen Detection Project"/>
        </authorList>
    </citation>
    <scope>NUCLEOTIDE SEQUENCE</scope>
    <source>
        <strain evidence="11">Sam_138d57b9-c43a-44a0-af4a-27de9985fa66</strain>
        <strain evidence="10">Sam_e0b41798-f9f6-44f4-a84e-aaee07ffb6ae</strain>
    </source>
</reference>
<sequence>MFRPKRTLPRNLRTYTEQASTEELHTDLNNMRYTELYSIQQMVLQL</sequence>
<proteinExistence type="predicted"/>
<reference evidence="9" key="3">
    <citation type="submission" date="2018-07" db="EMBL/GenBank/DDBJ databases">
        <authorList>
            <consortium name="NARMS: The National Antimicrobial Resistance Monitoring System"/>
        </authorList>
    </citation>
    <scope>NUCLEOTIDE SEQUENCE</scope>
    <source>
        <strain evidence="9">CVM N56563</strain>
    </source>
</reference>
<dbReference type="EMBL" id="AAFJBZ010000007">
    <property type="protein sequence ID" value="EBG5129337.1"/>
    <property type="molecule type" value="Genomic_DNA"/>
</dbReference>
<accession>A0A1U7FKG7</accession>
<dbReference type="AlphaFoldDB" id="A0A1U7FKG7"/>
<dbReference type="EMBL" id="AAIKWK010000002">
    <property type="protein sequence ID" value="ECF3450850.1"/>
    <property type="molecule type" value="Genomic_DNA"/>
</dbReference>
<evidence type="ECO:0000313" key="1">
    <source>
        <dbReference type="EMBL" id="EBG5129337.1"/>
    </source>
</evidence>
<dbReference type="EMBL" id="AAGVXM010000002">
    <property type="protein sequence ID" value="EBS5713035.1"/>
    <property type="molecule type" value="Genomic_DNA"/>
</dbReference>
<evidence type="ECO:0000313" key="5">
    <source>
        <dbReference type="EMBL" id="ECA7021609.1"/>
    </source>
</evidence>
<dbReference type="EMBL" id="AAIDVL010000007">
    <property type="protein sequence ID" value="ECD1742911.1"/>
    <property type="molecule type" value="Genomic_DNA"/>
</dbReference>
<name>A0A1U7FKG7_SALET</name>
<evidence type="ECO:0000313" key="11">
    <source>
        <dbReference type="EMBL" id="HAE0015940.1"/>
    </source>
</evidence>
<evidence type="ECO:0000313" key="13">
    <source>
        <dbReference type="Proteomes" id="UP000426693"/>
    </source>
</evidence>
<evidence type="ECO:0000313" key="6">
    <source>
        <dbReference type="EMBL" id="ECD1742911.1"/>
    </source>
</evidence>
<dbReference type="EMBL" id="AAHVET010000002">
    <property type="protein sequence ID" value="ECA7021609.1"/>
    <property type="molecule type" value="Genomic_DNA"/>
</dbReference>
<dbReference type="EMBL" id="AAHMZC010000009">
    <property type="protein sequence ID" value="EBY0475824.1"/>
    <property type="molecule type" value="Genomic_DNA"/>
</dbReference>
<dbReference type="Proteomes" id="UP000426693">
    <property type="component" value="Chromosome"/>
</dbReference>
<gene>
    <name evidence="8" type="ORF">A0I48_10960</name>
    <name evidence="9" type="ORF">A3X85_22925</name>
    <name evidence="4" type="ORF">DU956_14955</name>
    <name evidence="3" type="ORF">DUR33_08890</name>
    <name evidence="2" type="ORF">DUV67_03495</name>
    <name evidence="7" type="ORF">E2006_03580</name>
    <name evidence="5" type="ORF">EO073_03390</name>
    <name evidence="6" type="ORF">EWE19_09870</name>
    <name evidence="12" type="ORF">F1B87_10360</name>
    <name evidence="1" type="ORF">FI095_10360</name>
    <name evidence="11" type="ORF">G2197_04055</name>
    <name evidence="10" type="ORF">G2216_15165</name>
</gene>
<evidence type="ECO:0000313" key="10">
    <source>
        <dbReference type="EMBL" id="HAD9865527.1"/>
    </source>
</evidence>
<evidence type="ECO:0000313" key="12">
    <source>
        <dbReference type="EMBL" id="QGK92482.1"/>
    </source>
</evidence>
<reference evidence="10" key="1">
    <citation type="journal article" date="2018" name="Genome Biol.">
        <title>SKESA: strategic k-mer extension for scrupulous assemblies.</title>
        <authorList>
            <person name="Souvorov A."/>
            <person name="Agarwala R."/>
            <person name="Lipman D.J."/>
        </authorList>
    </citation>
    <scope>NUCLEOTIDE SEQUENCE</scope>
    <source>
        <strain evidence="11">Sam_138d57b9-c43a-44a0-af4a-27de9985fa66</strain>
        <strain evidence="10">Sam_e0b41798-f9f6-44f4-a84e-aaee07ffb6ae</strain>
    </source>
</reference>
<organism evidence="1">
    <name type="scientific">Salmonella enterica subsp. enterica serovar Kentucky</name>
    <dbReference type="NCBI Taxonomy" id="192955"/>
    <lineage>
        <taxon>Bacteria</taxon>
        <taxon>Pseudomonadati</taxon>
        <taxon>Pseudomonadota</taxon>
        <taxon>Gammaproteobacteria</taxon>
        <taxon>Enterobacterales</taxon>
        <taxon>Enterobacteriaceae</taxon>
        <taxon>Salmonella</taxon>
    </lineage>
</organism>
<evidence type="ECO:0000313" key="9">
    <source>
        <dbReference type="EMBL" id="ECU6095659.1"/>
    </source>
</evidence>
<evidence type="ECO:0000313" key="7">
    <source>
        <dbReference type="EMBL" id="ECF3450850.1"/>
    </source>
</evidence>
<evidence type="ECO:0000313" key="8">
    <source>
        <dbReference type="EMBL" id="ECT5522314.1"/>
    </source>
</evidence>
<evidence type="ECO:0000313" key="2">
    <source>
        <dbReference type="EMBL" id="EBS5713035.1"/>
    </source>
</evidence>
<dbReference type="Proteomes" id="UP000839686">
    <property type="component" value="Unassembled WGS sequence"/>
</dbReference>
<evidence type="ECO:0000313" key="3">
    <source>
        <dbReference type="EMBL" id="EBY0475824.1"/>
    </source>
</evidence>
<dbReference type="EMBL" id="AAKQMB010000044">
    <property type="protein sequence ID" value="ECU6095659.1"/>
    <property type="molecule type" value="Genomic_DNA"/>
</dbReference>
<reference evidence="1" key="6">
    <citation type="submission" date="2019-06" db="EMBL/GenBank/DDBJ databases">
        <authorList>
            <person name="Ashton P.M."/>
            <person name="Dallman T."/>
            <person name="Nair S."/>
            <person name="De Pinna E."/>
            <person name="Peters T."/>
            <person name="Grant K."/>
        </authorList>
    </citation>
    <scope>NUCLEOTIDE SEQUENCE</scope>
    <source>
        <strain evidence="7">121472</strain>
        <strain evidence="3">137137</strain>
        <strain evidence="2">414606</strain>
        <strain evidence="6">457327</strain>
        <strain evidence="4">570814</strain>
        <strain evidence="5">572534</strain>
        <strain evidence="1">755747</strain>
    </source>
</reference>
<dbReference type="EMBL" id="CP043667">
    <property type="protein sequence ID" value="QGK92482.1"/>
    <property type="molecule type" value="Genomic_DNA"/>
</dbReference>
<dbReference type="EMBL" id="AAHNNZ010000010">
    <property type="protein sequence ID" value="EBY2335616.1"/>
    <property type="molecule type" value="Genomic_DNA"/>
</dbReference>
<dbReference type="EMBL" id="DAAQMW010000001">
    <property type="protein sequence ID" value="HAE0015940.1"/>
    <property type="molecule type" value="Genomic_DNA"/>
</dbReference>
<dbReference type="EMBL" id="DAAQLU010000017">
    <property type="protein sequence ID" value="HAD9865527.1"/>
    <property type="molecule type" value="Genomic_DNA"/>
</dbReference>
<evidence type="ECO:0000313" key="4">
    <source>
        <dbReference type="EMBL" id="EBY2335616.1"/>
    </source>
</evidence>